<dbReference type="OrthoDB" id="2349272at2759"/>
<feature type="signal peptide" evidence="1">
    <location>
        <begin position="1"/>
        <end position="20"/>
    </location>
</feature>
<feature type="chain" id="PRO_5007893268" description="Lysozyme-like domain protein" evidence="1">
    <location>
        <begin position="21"/>
        <end position="225"/>
    </location>
</feature>
<protein>
    <recommendedName>
        <fullName evidence="4">Lysozyme-like domain protein</fullName>
    </recommendedName>
</protein>
<sequence length="225" mass="24701">MFSLTKTSLILTLALQTALSHPLLSKRTDAEVHSMISALKVIAPTSQSCDQSTPLHDQCRTAEQAAKPILQSFELYELTSTAEKAAVVSIMAYESGEFKYDVNLAHPHTGQGTRNMQSPAFNKKFAESIDGLRDLVRNVDPETILAYLNGEDDFSFGSAAWFLTTQCDEGTRNGLKNAAAGQEGQAYRAYLNNCVGIGPDAMQTQGEKRMKYFNDALEQFKKAGF</sequence>
<name>A0A167V3V7_9EURO</name>
<evidence type="ECO:0000313" key="3">
    <source>
        <dbReference type="Proteomes" id="UP000242877"/>
    </source>
</evidence>
<reference evidence="2 3" key="1">
    <citation type="journal article" date="2016" name="Genome Biol. Evol.">
        <title>Divergent and convergent evolution of fungal pathogenicity.</title>
        <authorList>
            <person name="Shang Y."/>
            <person name="Xiao G."/>
            <person name="Zheng P."/>
            <person name="Cen K."/>
            <person name="Zhan S."/>
            <person name="Wang C."/>
        </authorList>
    </citation>
    <scope>NUCLEOTIDE SEQUENCE [LARGE SCALE GENOMIC DNA]</scope>
    <source>
        <strain evidence="2 3">ARSEF 7405</strain>
    </source>
</reference>
<evidence type="ECO:0000256" key="1">
    <source>
        <dbReference type="SAM" id="SignalP"/>
    </source>
</evidence>
<dbReference type="VEuPathDB" id="FungiDB:AAP_06043"/>
<evidence type="ECO:0008006" key="4">
    <source>
        <dbReference type="Google" id="ProtNLM"/>
    </source>
</evidence>
<keyword evidence="3" id="KW-1185">Reference proteome</keyword>
<gene>
    <name evidence="2" type="ORF">AAP_06043</name>
</gene>
<evidence type="ECO:0000313" key="2">
    <source>
        <dbReference type="EMBL" id="KZZ87008.1"/>
    </source>
</evidence>
<dbReference type="Proteomes" id="UP000242877">
    <property type="component" value="Unassembled WGS sequence"/>
</dbReference>
<dbReference type="AlphaFoldDB" id="A0A167V3V7"/>
<comment type="caution">
    <text evidence="2">The sequence shown here is derived from an EMBL/GenBank/DDBJ whole genome shotgun (WGS) entry which is preliminary data.</text>
</comment>
<organism evidence="2 3">
    <name type="scientific">Ascosphaera apis ARSEF 7405</name>
    <dbReference type="NCBI Taxonomy" id="392613"/>
    <lineage>
        <taxon>Eukaryota</taxon>
        <taxon>Fungi</taxon>
        <taxon>Dikarya</taxon>
        <taxon>Ascomycota</taxon>
        <taxon>Pezizomycotina</taxon>
        <taxon>Eurotiomycetes</taxon>
        <taxon>Eurotiomycetidae</taxon>
        <taxon>Onygenales</taxon>
        <taxon>Ascosphaeraceae</taxon>
        <taxon>Ascosphaera</taxon>
    </lineage>
</organism>
<accession>A0A167V3V7</accession>
<keyword evidence="1" id="KW-0732">Signal</keyword>
<dbReference type="EMBL" id="AZGZ01000041">
    <property type="protein sequence ID" value="KZZ87008.1"/>
    <property type="molecule type" value="Genomic_DNA"/>
</dbReference>
<proteinExistence type="predicted"/>